<reference evidence="2" key="2">
    <citation type="journal article" date="2024" name="Plant">
        <title>Genomic evolution and insights into agronomic trait innovations of Sesamum species.</title>
        <authorList>
            <person name="Miao H."/>
            <person name="Wang L."/>
            <person name="Qu L."/>
            <person name="Liu H."/>
            <person name="Sun Y."/>
            <person name="Le M."/>
            <person name="Wang Q."/>
            <person name="Wei S."/>
            <person name="Zheng Y."/>
            <person name="Lin W."/>
            <person name="Duan Y."/>
            <person name="Cao H."/>
            <person name="Xiong S."/>
            <person name="Wang X."/>
            <person name="Wei L."/>
            <person name="Li C."/>
            <person name="Ma Q."/>
            <person name="Ju M."/>
            <person name="Zhao R."/>
            <person name="Li G."/>
            <person name="Mu C."/>
            <person name="Tian Q."/>
            <person name="Mei H."/>
            <person name="Zhang T."/>
            <person name="Gao T."/>
            <person name="Zhang H."/>
        </authorList>
    </citation>
    <scope>NUCLEOTIDE SEQUENCE</scope>
    <source>
        <strain evidence="2">G02</strain>
    </source>
</reference>
<dbReference type="AlphaFoldDB" id="A0AAW2PJV4"/>
<dbReference type="PANTHER" id="PTHR35307">
    <property type="entry name" value="PROTEIN, PUTATIVE-RELATED"/>
    <property type="match status" value="1"/>
</dbReference>
<organism evidence="2">
    <name type="scientific">Sesamum radiatum</name>
    <name type="common">Black benniseed</name>
    <dbReference type="NCBI Taxonomy" id="300843"/>
    <lineage>
        <taxon>Eukaryota</taxon>
        <taxon>Viridiplantae</taxon>
        <taxon>Streptophyta</taxon>
        <taxon>Embryophyta</taxon>
        <taxon>Tracheophyta</taxon>
        <taxon>Spermatophyta</taxon>
        <taxon>Magnoliopsida</taxon>
        <taxon>eudicotyledons</taxon>
        <taxon>Gunneridae</taxon>
        <taxon>Pentapetalae</taxon>
        <taxon>asterids</taxon>
        <taxon>lamiids</taxon>
        <taxon>Lamiales</taxon>
        <taxon>Pedaliaceae</taxon>
        <taxon>Sesamum</taxon>
    </lineage>
</organism>
<proteinExistence type="predicted"/>
<evidence type="ECO:0000256" key="1">
    <source>
        <dbReference type="SAM" id="MobiDB-lite"/>
    </source>
</evidence>
<reference evidence="2" key="1">
    <citation type="submission" date="2020-06" db="EMBL/GenBank/DDBJ databases">
        <authorList>
            <person name="Li T."/>
            <person name="Hu X."/>
            <person name="Zhang T."/>
            <person name="Song X."/>
            <person name="Zhang H."/>
            <person name="Dai N."/>
            <person name="Sheng W."/>
            <person name="Hou X."/>
            <person name="Wei L."/>
        </authorList>
    </citation>
    <scope>NUCLEOTIDE SEQUENCE</scope>
    <source>
        <strain evidence="2">G02</strain>
        <tissue evidence="2">Leaf</tissue>
    </source>
</reference>
<feature type="region of interest" description="Disordered" evidence="1">
    <location>
        <begin position="77"/>
        <end position="109"/>
    </location>
</feature>
<name>A0AAW2PJV4_SESRA</name>
<evidence type="ECO:0000313" key="2">
    <source>
        <dbReference type="EMBL" id="KAL0356137.1"/>
    </source>
</evidence>
<gene>
    <name evidence="2" type="ORF">Sradi_4060600</name>
</gene>
<comment type="caution">
    <text evidence="2">The sequence shown here is derived from an EMBL/GenBank/DDBJ whole genome shotgun (WGS) entry which is preliminary data.</text>
</comment>
<protein>
    <submittedName>
        <fullName evidence="2">Uncharacterized protein</fullName>
    </submittedName>
</protein>
<accession>A0AAW2PJV4</accession>
<sequence length="109" mass="12438">MIADILAACFTNLSHVMITKCHKNVIEEREKSVHEAFLLLGRTRQIVELLQRQEWSSLDHDKAAYIEEWRAFFLDNENPMTSTSTSSDKAQGTPVSNEEQITVVVDDKS</sequence>
<feature type="compositionally biased region" description="Polar residues" evidence="1">
    <location>
        <begin position="78"/>
        <end position="100"/>
    </location>
</feature>
<dbReference type="EMBL" id="JACGWJ010000017">
    <property type="protein sequence ID" value="KAL0356137.1"/>
    <property type="molecule type" value="Genomic_DNA"/>
</dbReference>
<dbReference type="PANTHER" id="PTHR35307:SF3">
    <property type="entry name" value="DUF4220 DOMAIN-CONTAINING PROTEIN"/>
    <property type="match status" value="1"/>
</dbReference>